<protein>
    <submittedName>
        <fullName evidence="2">Uncharacterized protein</fullName>
    </submittedName>
</protein>
<dbReference type="Proteomes" id="UP000028730">
    <property type="component" value="Unassembled WGS sequence"/>
</dbReference>
<organism evidence="2 3">
    <name type="scientific">Bifidobacterium bombi DSM 19703</name>
    <dbReference type="NCBI Taxonomy" id="1341695"/>
    <lineage>
        <taxon>Bacteria</taxon>
        <taxon>Bacillati</taxon>
        <taxon>Actinomycetota</taxon>
        <taxon>Actinomycetes</taxon>
        <taxon>Bifidobacteriales</taxon>
        <taxon>Bifidobacteriaceae</taxon>
        <taxon>Bifidobacterium</taxon>
    </lineage>
</organism>
<dbReference type="PROSITE" id="PS51257">
    <property type="entry name" value="PROKAR_LIPOPROTEIN"/>
    <property type="match status" value="1"/>
</dbReference>
<accession>A0A086BPN0</accession>
<evidence type="ECO:0000313" key="2">
    <source>
        <dbReference type="EMBL" id="KFF31894.1"/>
    </source>
</evidence>
<proteinExistence type="predicted"/>
<keyword evidence="1" id="KW-0812">Transmembrane</keyword>
<feature type="transmembrane region" description="Helical" evidence="1">
    <location>
        <begin position="71"/>
        <end position="90"/>
    </location>
</feature>
<comment type="caution">
    <text evidence="2">The sequence shown here is derived from an EMBL/GenBank/DDBJ whole genome shotgun (WGS) entry which is preliminary data.</text>
</comment>
<dbReference type="AlphaFoldDB" id="A0A086BPN0"/>
<evidence type="ECO:0000256" key="1">
    <source>
        <dbReference type="SAM" id="Phobius"/>
    </source>
</evidence>
<feature type="transmembrane region" description="Helical" evidence="1">
    <location>
        <begin position="13"/>
        <end position="36"/>
    </location>
</feature>
<gene>
    <name evidence="2" type="ORF">BBOMB_1304</name>
</gene>
<name>A0A086BPN0_9BIFI</name>
<sequence>MRWWVFQAWWRCWVVFFGFARAALCVVVVVTCGCGLRRVGGGWVNRFEIVAVVWFGWLLRASIASTDAGCVRFAPVGVVVRFFRVLLWAWRMARLLLVRVWGRFWFHLPAAVSVNGSPGLT</sequence>
<reference evidence="2 3" key="1">
    <citation type="journal article" date="2014" name="Appl. Environ. Microbiol.">
        <title>Genomic encyclopedia of type strains of the genus Bifidobacterium.</title>
        <authorList>
            <person name="Milani C."/>
            <person name="Lugli G.A."/>
            <person name="Duranti S."/>
            <person name="Turroni F."/>
            <person name="Bottacini F."/>
            <person name="Mangifesta M."/>
            <person name="Sanchez B."/>
            <person name="Viappiani A."/>
            <person name="Mancabelli L."/>
            <person name="Taminiau B."/>
            <person name="Delcenserie V."/>
            <person name="Barrangou R."/>
            <person name="Margolles A."/>
            <person name="van Sinderen D."/>
            <person name="Ventura M."/>
        </authorList>
    </citation>
    <scope>NUCLEOTIDE SEQUENCE [LARGE SCALE GENOMIC DNA]</scope>
    <source>
        <strain evidence="2 3">DSM 19703</strain>
    </source>
</reference>
<keyword evidence="3" id="KW-1185">Reference proteome</keyword>
<keyword evidence="1" id="KW-0472">Membrane</keyword>
<feature type="transmembrane region" description="Helical" evidence="1">
    <location>
        <begin position="43"/>
        <end position="59"/>
    </location>
</feature>
<keyword evidence="1" id="KW-1133">Transmembrane helix</keyword>
<evidence type="ECO:0000313" key="3">
    <source>
        <dbReference type="Proteomes" id="UP000028730"/>
    </source>
</evidence>
<dbReference type="EMBL" id="ATLK01000001">
    <property type="protein sequence ID" value="KFF31894.1"/>
    <property type="molecule type" value="Genomic_DNA"/>
</dbReference>